<reference evidence="3 4" key="1">
    <citation type="journal article" date="2021" name="Elife">
        <title>Chloroplast acquisition without the gene transfer in kleptoplastic sea slugs, Plakobranchus ocellatus.</title>
        <authorList>
            <person name="Maeda T."/>
            <person name="Takahashi S."/>
            <person name="Yoshida T."/>
            <person name="Shimamura S."/>
            <person name="Takaki Y."/>
            <person name="Nagai Y."/>
            <person name="Toyoda A."/>
            <person name="Suzuki Y."/>
            <person name="Arimoto A."/>
            <person name="Ishii H."/>
            <person name="Satoh N."/>
            <person name="Nishiyama T."/>
            <person name="Hasebe M."/>
            <person name="Maruyama T."/>
            <person name="Minagawa J."/>
            <person name="Obokata J."/>
            <person name="Shigenobu S."/>
        </authorList>
    </citation>
    <scope>NUCLEOTIDE SEQUENCE [LARGE SCALE GENOMIC DNA]</scope>
</reference>
<dbReference type="AlphaFoldDB" id="A0AAV3YH78"/>
<name>A0AAV3YH78_9GAST</name>
<dbReference type="InterPro" id="IPR029044">
    <property type="entry name" value="Nucleotide-diphossugar_trans"/>
</dbReference>
<dbReference type="InterPro" id="IPR001173">
    <property type="entry name" value="Glyco_trans_2-like"/>
</dbReference>
<evidence type="ECO:0000259" key="2">
    <source>
        <dbReference type="Pfam" id="PF00535"/>
    </source>
</evidence>
<dbReference type="Gene3D" id="3.90.550.10">
    <property type="entry name" value="Spore Coat Polysaccharide Biosynthesis Protein SpsA, Chain A"/>
    <property type="match status" value="1"/>
</dbReference>
<protein>
    <submittedName>
        <fullName evidence="3">Polyprotein</fullName>
    </submittedName>
</protein>
<accession>A0AAV3YH78</accession>
<dbReference type="Pfam" id="PF00535">
    <property type="entry name" value="Glycos_transf_2"/>
    <property type="match status" value="1"/>
</dbReference>
<proteinExistence type="predicted"/>
<dbReference type="Proteomes" id="UP000735302">
    <property type="component" value="Unassembled WGS sequence"/>
</dbReference>
<evidence type="ECO:0000313" key="3">
    <source>
        <dbReference type="EMBL" id="GFN82429.1"/>
    </source>
</evidence>
<comment type="caution">
    <text evidence="3">The sequence shown here is derived from an EMBL/GenBank/DDBJ whole genome shotgun (WGS) entry which is preliminary data.</text>
</comment>
<dbReference type="PANTHER" id="PTHR11675">
    <property type="entry name" value="N-ACETYLGALACTOSAMINYLTRANSFERASE"/>
    <property type="match status" value="1"/>
</dbReference>
<keyword evidence="1" id="KW-1015">Disulfide bond</keyword>
<sequence>MLSAYSLTNHLPKATVVICFHNEALSVLLRTVLSVLNRTPPNLLDKIVLVNDASTLGDLSRGLSSKLFHMEKVVISNTERREGLVRARLLGEIREHSFPFQ</sequence>
<evidence type="ECO:0000256" key="1">
    <source>
        <dbReference type="ARBA" id="ARBA00023157"/>
    </source>
</evidence>
<organism evidence="3 4">
    <name type="scientific">Plakobranchus ocellatus</name>
    <dbReference type="NCBI Taxonomy" id="259542"/>
    <lineage>
        <taxon>Eukaryota</taxon>
        <taxon>Metazoa</taxon>
        <taxon>Spiralia</taxon>
        <taxon>Lophotrochozoa</taxon>
        <taxon>Mollusca</taxon>
        <taxon>Gastropoda</taxon>
        <taxon>Heterobranchia</taxon>
        <taxon>Euthyneura</taxon>
        <taxon>Panpulmonata</taxon>
        <taxon>Sacoglossa</taxon>
        <taxon>Placobranchoidea</taxon>
        <taxon>Plakobranchidae</taxon>
        <taxon>Plakobranchus</taxon>
    </lineage>
</organism>
<dbReference type="GO" id="GO:0005794">
    <property type="term" value="C:Golgi apparatus"/>
    <property type="evidence" value="ECO:0007669"/>
    <property type="project" value="TreeGrafter"/>
</dbReference>
<dbReference type="GO" id="GO:0004653">
    <property type="term" value="F:polypeptide N-acetylgalactosaminyltransferase activity"/>
    <property type="evidence" value="ECO:0007669"/>
    <property type="project" value="TreeGrafter"/>
</dbReference>
<feature type="domain" description="Glycosyltransferase 2-like" evidence="2">
    <location>
        <begin position="15"/>
        <end position="91"/>
    </location>
</feature>
<dbReference type="PANTHER" id="PTHR11675:SF126">
    <property type="entry name" value="RICIN B LECTIN DOMAIN-CONTAINING PROTEIN"/>
    <property type="match status" value="1"/>
</dbReference>
<evidence type="ECO:0000313" key="4">
    <source>
        <dbReference type="Proteomes" id="UP000735302"/>
    </source>
</evidence>
<keyword evidence="4" id="KW-1185">Reference proteome</keyword>
<gene>
    <name evidence="3" type="ORF">PoB_000893500</name>
</gene>
<dbReference type="GO" id="GO:0006493">
    <property type="term" value="P:protein O-linked glycosylation"/>
    <property type="evidence" value="ECO:0007669"/>
    <property type="project" value="TreeGrafter"/>
</dbReference>
<dbReference type="EMBL" id="BLXT01000981">
    <property type="protein sequence ID" value="GFN82429.1"/>
    <property type="molecule type" value="Genomic_DNA"/>
</dbReference>
<dbReference type="SUPFAM" id="SSF53448">
    <property type="entry name" value="Nucleotide-diphospho-sugar transferases"/>
    <property type="match status" value="1"/>
</dbReference>